<dbReference type="Proteomes" id="UP001557484">
    <property type="component" value="Unassembled WGS sequence"/>
</dbReference>
<dbReference type="GO" id="GO:0016746">
    <property type="term" value="F:acyltransferase activity"/>
    <property type="evidence" value="ECO:0007669"/>
    <property type="project" value="UniProtKB-KW"/>
</dbReference>
<dbReference type="RefSeq" id="WP_368376543.1">
    <property type="nucleotide sequence ID" value="NZ_JBFRYB010000001.1"/>
</dbReference>
<comment type="caution">
    <text evidence="4">The sequence shown here is derived from an EMBL/GenBank/DDBJ whole genome shotgun (WGS) entry which is preliminary data.</text>
</comment>
<keyword evidence="1 4" id="KW-0808">Transferase</keyword>
<dbReference type="EMBL" id="JBFRYB010000001">
    <property type="protein sequence ID" value="MEX1666469.1"/>
    <property type="molecule type" value="Genomic_DNA"/>
</dbReference>
<accession>A0ABV3TXX2</accession>
<dbReference type="SUPFAM" id="SSF55729">
    <property type="entry name" value="Acyl-CoA N-acyltransferases (Nat)"/>
    <property type="match status" value="1"/>
</dbReference>
<gene>
    <name evidence="4" type="ORF">AB4875_13330</name>
</gene>
<dbReference type="InterPro" id="IPR050832">
    <property type="entry name" value="Bact_Acetyltransf"/>
</dbReference>
<dbReference type="Pfam" id="PF00583">
    <property type="entry name" value="Acetyltransf_1"/>
    <property type="match status" value="1"/>
</dbReference>
<evidence type="ECO:0000256" key="1">
    <source>
        <dbReference type="ARBA" id="ARBA00022679"/>
    </source>
</evidence>
<sequence>MRAIRLAALSDSPDAFGARYEDEAQKPVSEFEQTAIEHAESESSTTFLAKESGAAIGQIGAFFQKPTGRAFICAMWVSPEVRRKEVGSRLVNMAHHWLQDRGADEIYAWVTDTNIAAQHFYSRLGFSPSGTNAPLPSNPRVMETLYVYSS</sequence>
<evidence type="ECO:0000313" key="5">
    <source>
        <dbReference type="Proteomes" id="UP001557484"/>
    </source>
</evidence>
<organism evidence="4 5">
    <name type="scientific">Zhongshania arctica</name>
    <dbReference type="NCBI Taxonomy" id="3238302"/>
    <lineage>
        <taxon>Bacteria</taxon>
        <taxon>Pseudomonadati</taxon>
        <taxon>Pseudomonadota</taxon>
        <taxon>Gammaproteobacteria</taxon>
        <taxon>Cellvibrionales</taxon>
        <taxon>Spongiibacteraceae</taxon>
        <taxon>Zhongshania</taxon>
    </lineage>
</organism>
<dbReference type="CDD" id="cd04301">
    <property type="entry name" value="NAT_SF"/>
    <property type="match status" value="1"/>
</dbReference>
<feature type="domain" description="N-acetyltransferase" evidence="3">
    <location>
        <begin position="2"/>
        <end position="147"/>
    </location>
</feature>
<evidence type="ECO:0000256" key="2">
    <source>
        <dbReference type="ARBA" id="ARBA00023315"/>
    </source>
</evidence>
<keyword evidence="5" id="KW-1185">Reference proteome</keyword>
<dbReference type="Gene3D" id="3.40.630.30">
    <property type="match status" value="1"/>
</dbReference>
<name>A0ABV3TXX2_9GAMM</name>
<dbReference type="InterPro" id="IPR016181">
    <property type="entry name" value="Acyl_CoA_acyltransferase"/>
</dbReference>
<dbReference type="PROSITE" id="PS51186">
    <property type="entry name" value="GNAT"/>
    <property type="match status" value="1"/>
</dbReference>
<dbReference type="EC" id="2.3.-.-" evidence="4"/>
<evidence type="ECO:0000313" key="4">
    <source>
        <dbReference type="EMBL" id="MEX1666469.1"/>
    </source>
</evidence>
<dbReference type="InterPro" id="IPR000182">
    <property type="entry name" value="GNAT_dom"/>
</dbReference>
<dbReference type="PANTHER" id="PTHR43877">
    <property type="entry name" value="AMINOALKYLPHOSPHONATE N-ACETYLTRANSFERASE-RELATED-RELATED"/>
    <property type="match status" value="1"/>
</dbReference>
<proteinExistence type="predicted"/>
<evidence type="ECO:0000259" key="3">
    <source>
        <dbReference type="PROSITE" id="PS51186"/>
    </source>
</evidence>
<keyword evidence="2 4" id="KW-0012">Acyltransferase</keyword>
<reference evidence="4 5" key="1">
    <citation type="journal article" date="2011" name="Int. J. Syst. Evol. Microbiol.">
        <title>Zhongshania antarctica gen. nov., sp. nov. and Zhongshania guokunii sp. nov., gammaproteobacteria respectively isolated from coastal attached (fast) ice and surface seawater of the Antarctic.</title>
        <authorList>
            <person name="Li H.J."/>
            <person name="Zhang X.Y."/>
            <person name="Chen C.X."/>
            <person name="Zhang Y.J."/>
            <person name="Gao Z.M."/>
            <person name="Yu Y."/>
            <person name="Chen X.L."/>
            <person name="Chen B."/>
            <person name="Zhang Y.Z."/>
        </authorList>
    </citation>
    <scope>NUCLEOTIDE SEQUENCE [LARGE SCALE GENOMIC DNA]</scope>
    <source>
        <strain evidence="4 5">R06B22</strain>
    </source>
</reference>
<protein>
    <submittedName>
        <fullName evidence="4">GNAT family N-acetyltransferase</fullName>
        <ecNumber evidence="4">2.3.-.-</ecNumber>
    </submittedName>
</protein>